<organism evidence="1 2">
    <name type="scientific">Arachnia propionica</name>
    <dbReference type="NCBI Taxonomy" id="1750"/>
    <lineage>
        <taxon>Bacteria</taxon>
        <taxon>Bacillati</taxon>
        <taxon>Actinomycetota</taxon>
        <taxon>Actinomycetes</taxon>
        <taxon>Propionibacteriales</taxon>
        <taxon>Propionibacteriaceae</taxon>
        <taxon>Arachnia</taxon>
    </lineage>
</organism>
<dbReference type="Gene3D" id="1.10.150.240">
    <property type="entry name" value="Putative phosphatase, domain 2"/>
    <property type="match status" value="1"/>
</dbReference>
<accession>A0A448MYN8</accession>
<dbReference type="Pfam" id="PF13419">
    <property type="entry name" value="HAD_2"/>
    <property type="match status" value="1"/>
</dbReference>
<dbReference type="SFLD" id="SFLDG01129">
    <property type="entry name" value="C1.5:_HAD__Beta-PGM__Phosphata"/>
    <property type="match status" value="1"/>
</dbReference>
<keyword evidence="2" id="KW-1185">Reference proteome</keyword>
<evidence type="ECO:0000313" key="1">
    <source>
        <dbReference type="EMBL" id="VEH70271.1"/>
    </source>
</evidence>
<dbReference type="EMBL" id="LR134406">
    <property type="protein sequence ID" value="VEH70271.1"/>
    <property type="molecule type" value="Genomic_DNA"/>
</dbReference>
<dbReference type="NCBIfam" id="TIGR01509">
    <property type="entry name" value="HAD-SF-IA-v3"/>
    <property type="match status" value="1"/>
</dbReference>
<dbReference type="SUPFAM" id="SSF56784">
    <property type="entry name" value="HAD-like"/>
    <property type="match status" value="1"/>
</dbReference>
<dbReference type="InterPro" id="IPR006439">
    <property type="entry name" value="HAD-SF_hydro_IA"/>
</dbReference>
<dbReference type="InterPro" id="IPR041492">
    <property type="entry name" value="HAD_2"/>
</dbReference>
<protein>
    <submittedName>
        <fullName evidence="1">Phosphorylated carbohydrates phosphatase TM_1254</fullName>
        <ecNumber evidence="1">3.1.3.-</ecNumber>
    </submittedName>
</protein>
<dbReference type="Proteomes" id="UP000273044">
    <property type="component" value="Chromosome"/>
</dbReference>
<dbReference type="AlphaFoldDB" id="A0A448MYN8"/>
<dbReference type="InterPro" id="IPR023214">
    <property type="entry name" value="HAD_sf"/>
</dbReference>
<dbReference type="SFLD" id="SFLDS00003">
    <property type="entry name" value="Haloacid_Dehalogenase"/>
    <property type="match status" value="1"/>
</dbReference>
<proteinExistence type="predicted"/>
<name>A0A448MYN8_9ACTN</name>
<dbReference type="PRINTS" id="PR00413">
    <property type="entry name" value="HADHALOGNASE"/>
</dbReference>
<dbReference type="InterPro" id="IPR036412">
    <property type="entry name" value="HAD-like_sf"/>
</dbReference>
<dbReference type="EC" id="3.1.3.-" evidence="1"/>
<sequence>MEQRRLRAVLWDFDGTLVNSEPMWIEHEKDMLARHGASWPEEQFKAQIGEPATVTAQRISESCAGAITVAQAYEELHARICARFEAGEIPFLPGARELLTDIRAHGVPCAMYTSSNKRIMSVIARVVPEFEFIVDGDDVKNPKPDPEGYLQAMRRLGVGPEEVVIIEDSVPGTDAASATGAVVLAVPLLGRPGAAPRRVLREGGLTGLDFAGLEKIWRNQW</sequence>
<dbReference type="InterPro" id="IPR023198">
    <property type="entry name" value="PGP-like_dom2"/>
</dbReference>
<dbReference type="Gene3D" id="3.40.50.1000">
    <property type="entry name" value="HAD superfamily/HAD-like"/>
    <property type="match status" value="1"/>
</dbReference>
<gene>
    <name evidence="1" type="ORF">NCTC12967_01566</name>
</gene>
<evidence type="ECO:0000313" key="2">
    <source>
        <dbReference type="Proteomes" id="UP000273044"/>
    </source>
</evidence>
<dbReference type="GO" id="GO:0016787">
    <property type="term" value="F:hydrolase activity"/>
    <property type="evidence" value="ECO:0007669"/>
    <property type="project" value="UniProtKB-KW"/>
</dbReference>
<dbReference type="PANTHER" id="PTHR18901">
    <property type="entry name" value="2-DEOXYGLUCOSE-6-PHOSPHATE PHOSPHATASE 2"/>
    <property type="match status" value="1"/>
</dbReference>
<keyword evidence="1" id="KW-0378">Hydrolase</keyword>
<reference evidence="1 2" key="1">
    <citation type="submission" date="2018-12" db="EMBL/GenBank/DDBJ databases">
        <authorList>
            <consortium name="Pathogen Informatics"/>
        </authorList>
    </citation>
    <scope>NUCLEOTIDE SEQUENCE [LARGE SCALE GENOMIC DNA]</scope>
    <source>
        <strain evidence="1 2">NCTC12967</strain>
    </source>
</reference>
<dbReference type="PANTHER" id="PTHR18901:SF38">
    <property type="entry name" value="PSEUDOURIDINE-5'-PHOSPHATASE"/>
    <property type="match status" value="1"/>
</dbReference>
<dbReference type="PROSITE" id="PS01228">
    <property type="entry name" value="COF_1"/>
    <property type="match status" value="1"/>
</dbReference>